<keyword evidence="5 7" id="KW-0472">Membrane</keyword>
<keyword evidence="9" id="KW-0675">Receptor</keyword>
<evidence type="ECO:0000313" key="9">
    <source>
        <dbReference type="EMBL" id="GAA0713718.1"/>
    </source>
</evidence>
<evidence type="ECO:0000256" key="3">
    <source>
        <dbReference type="ARBA" id="ARBA00022452"/>
    </source>
</evidence>
<dbReference type="Proteomes" id="UP001501758">
    <property type="component" value="Unassembled WGS sequence"/>
</dbReference>
<keyword evidence="3 7" id="KW-1134">Transmembrane beta strand</keyword>
<evidence type="ECO:0000256" key="1">
    <source>
        <dbReference type="ARBA" id="ARBA00004571"/>
    </source>
</evidence>
<name>A0ABP3TNM8_9FLAO</name>
<dbReference type="InterPro" id="IPR008969">
    <property type="entry name" value="CarboxyPept-like_regulatory"/>
</dbReference>
<evidence type="ECO:0000256" key="5">
    <source>
        <dbReference type="ARBA" id="ARBA00023136"/>
    </source>
</evidence>
<dbReference type="InterPro" id="IPR039426">
    <property type="entry name" value="TonB-dep_rcpt-like"/>
</dbReference>
<dbReference type="NCBIfam" id="TIGR04057">
    <property type="entry name" value="SusC_RagA_signa"/>
    <property type="match status" value="1"/>
</dbReference>
<evidence type="ECO:0000259" key="8">
    <source>
        <dbReference type="Pfam" id="PF07715"/>
    </source>
</evidence>
<comment type="caution">
    <text evidence="9">The sequence shown here is derived from an EMBL/GenBank/DDBJ whole genome shotgun (WGS) entry which is preliminary data.</text>
</comment>
<feature type="domain" description="TonB-dependent receptor plug" evidence="8">
    <location>
        <begin position="131"/>
        <end position="259"/>
    </location>
</feature>
<dbReference type="Pfam" id="PF13715">
    <property type="entry name" value="CarbopepD_reg_2"/>
    <property type="match status" value="1"/>
</dbReference>
<dbReference type="PROSITE" id="PS52016">
    <property type="entry name" value="TONB_DEPENDENT_REC_3"/>
    <property type="match status" value="1"/>
</dbReference>
<comment type="similarity">
    <text evidence="7">Belongs to the TonB-dependent receptor family.</text>
</comment>
<keyword evidence="2 7" id="KW-0813">Transport</keyword>
<sequence>MCSGFKSKYNLNKLYMIKLKLAIIALFIIGTQHVFSQEESVISGTITDQSGLPLPGVNVSVKNTNKGVLTDFDGNYEITGISIGDVLVFSYVGMQTIEKIVVQQEKIDVVMIQETTDLEQVVVIGYGQSRKKDLTSAVSIIGGDVLEKQTVTNIDQGIQGLVSGVNVTRSTGRPGGAVSVRIRGTTSVTGSNEPLYIIDGVNVQSSENNSFNFSRFGGTGGQTALSPLSALNPNDIESITVLKDASAAAIYGSQSSNGVVLITTKRGKAGKAKISYETYGGIQTVPKLLDMMNLREFAAYSNEVRQSPSTNLPPAPQFEDPSILGDGTNWQRAIFRAAPITNHQLSISGGKEKTKFYASANYFDQEGIVINSGLRRFGMRLNLDYKYNDWIKFGHNINLSSSLEQIGLNDSRNGTIVNALRQTPNVPVRNPDGTFGSPENGLGNTGALNPVAAAEIRNSTLERFKVNGNIFLDLRLASNLKFRSDLGYDYNTAKTESFFPTFDFGSLSNRLNSSFRGANEGLYYLFKNYLTYTPSIGNHNFDILLGTEAQKVQFQGLSGQRSNFPSNDVPGLNTGDAETSLSESFEGTSSILSYFGRINYDYNSKYLFSASLRYDGSSKFGSNNRYGLFPSVSAAWVISDEPFMESISSAWSYFKIRAGYGTSGNQDIGDNLFLSFLRNQNTALGPGFSLANFGSPDVQWESLISPNLGVELGFLDNNIRLDVDVYRKTSKDFLATRPVPGFLGSLNTLSFIGINSPVENFGKMINDGIDVTLNTKNITNEKFSWDTNIVFSLYRNEITELSSDGDALIGTLRDEEIIADLTRSEVGQPIGMFFGFVTDGLFRDIDDLTGSEPAAIPAESSVNEANGTWLGDVRFKDLNDDGVIDDNDRTFIGNPHPDFTYSITNNFRYGMFDLSIFLQGTYGNDIYNYTRTYIEGVNRFNANQATSVIDRYSATNTDGSLPRYSDGDKNGNNRVSDRFIEDGSYLRIQNVTLGCTLPKDTFGEKNKFFDQIRVYATIQNLYTFTNYSGYDPEVGSLNQQAIFKGIDFGRYPVPRTMTLGLNVQF</sequence>
<reference evidence="10" key="1">
    <citation type="journal article" date="2019" name="Int. J. Syst. Evol. Microbiol.">
        <title>The Global Catalogue of Microorganisms (GCM) 10K type strain sequencing project: providing services to taxonomists for standard genome sequencing and annotation.</title>
        <authorList>
            <consortium name="The Broad Institute Genomics Platform"/>
            <consortium name="The Broad Institute Genome Sequencing Center for Infectious Disease"/>
            <person name="Wu L."/>
            <person name="Ma J."/>
        </authorList>
    </citation>
    <scope>NUCLEOTIDE SEQUENCE [LARGE SCALE GENOMIC DNA]</scope>
    <source>
        <strain evidence="10">JCM 15974</strain>
    </source>
</reference>
<dbReference type="Gene3D" id="2.170.130.10">
    <property type="entry name" value="TonB-dependent receptor, plug domain"/>
    <property type="match status" value="1"/>
</dbReference>
<dbReference type="InterPro" id="IPR023996">
    <property type="entry name" value="TonB-dep_OMP_SusC/RagA"/>
</dbReference>
<organism evidence="9 10">
    <name type="scientific">Aquimarina litoralis</name>
    <dbReference type="NCBI Taxonomy" id="584605"/>
    <lineage>
        <taxon>Bacteria</taxon>
        <taxon>Pseudomonadati</taxon>
        <taxon>Bacteroidota</taxon>
        <taxon>Flavobacteriia</taxon>
        <taxon>Flavobacteriales</taxon>
        <taxon>Flavobacteriaceae</taxon>
        <taxon>Aquimarina</taxon>
    </lineage>
</organism>
<dbReference type="SUPFAM" id="SSF49464">
    <property type="entry name" value="Carboxypeptidase regulatory domain-like"/>
    <property type="match status" value="1"/>
</dbReference>
<evidence type="ECO:0000256" key="4">
    <source>
        <dbReference type="ARBA" id="ARBA00022692"/>
    </source>
</evidence>
<dbReference type="EMBL" id="BAAAGE010000001">
    <property type="protein sequence ID" value="GAA0713718.1"/>
    <property type="molecule type" value="Genomic_DNA"/>
</dbReference>
<gene>
    <name evidence="9" type="ORF">GCM10009430_05880</name>
</gene>
<keyword evidence="4 7" id="KW-0812">Transmembrane</keyword>
<comment type="subcellular location">
    <subcellularLocation>
        <location evidence="1 7">Cell outer membrane</location>
        <topology evidence="1 7">Multi-pass membrane protein</topology>
    </subcellularLocation>
</comment>
<proteinExistence type="inferred from homology"/>
<keyword evidence="6 7" id="KW-0998">Cell outer membrane</keyword>
<dbReference type="InterPro" id="IPR012910">
    <property type="entry name" value="Plug_dom"/>
</dbReference>
<evidence type="ECO:0000313" key="10">
    <source>
        <dbReference type="Proteomes" id="UP001501758"/>
    </source>
</evidence>
<protein>
    <submittedName>
        <fullName evidence="9">TonB-dependent receptor</fullName>
    </submittedName>
</protein>
<dbReference type="InterPro" id="IPR036942">
    <property type="entry name" value="Beta-barrel_TonB_sf"/>
</dbReference>
<evidence type="ECO:0000256" key="7">
    <source>
        <dbReference type="PROSITE-ProRule" id="PRU01360"/>
    </source>
</evidence>
<dbReference type="SUPFAM" id="SSF56935">
    <property type="entry name" value="Porins"/>
    <property type="match status" value="1"/>
</dbReference>
<dbReference type="NCBIfam" id="TIGR04056">
    <property type="entry name" value="OMP_RagA_SusC"/>
    <property type="match status" value="1"/>
</dbReference>
<dbReference type="InterPro" id="IPR023997">
    <property type="entry name" value="TonB-dep_OMP_SusC/RagA_CS"/>
</dbReference>
<keyword evidence="10" id="KW-1185">Reference proteome</keyword>
<evidence type="ECO:0000256" key="2">
    <source>
        <dbReference type="ARBA" id="ARBA00022448"/>
    </source>
</evidence>
<dbReference type="Pfam" id="PF07715">
    <property type="entry name" value="Plug"/>
    <property type="match status" value="1"/>
</dbReference>
<evidence type="ECO:0000256" key="6">
    <source>
        <dbReference type="ARBA" id="ARBA00023237"/>
    </source>
</evidence>
<dbReference type="InterPro" id="IPR037066">
    <property type="entry name" value="Plug_dom_sf"/>
</dbReference>
<dbReference type="Gene3D" id="2.60.40.1120">
    <property type="entry name" value="Carboxypeptidase-like, regulatory domain"/>
    <property type="match status" value="1"/>
</dbReference>
<accession>A0ABP3TNM8</accession>
<dbReference type="Gene3D" id="2.40.170.20">
    <property type="entry name" value="TonB-dependent receptor, beta-barrel domain"/>
    <property type="match status" value="1"/>
</dbReference>